<evidence type="ECO:0000313" key="2">
    <source>
        <dbReference type="EMBL" id="RRC97588.1"/>
    </source>
</evidence>
<keyword evidence="3" id="KW-1185">Reference proteome</keyword>
<proteinExistence type="predicted"/>
<dbReference type="PANTHER" id="PTHR45036:SF1">
    <property type="entry name" value="METHYLTRANSFERASE LIKE 7A"/>
    <property type="match status" value="1"/>
</dbReference>
<dbReference type="InterPro" id="IPR029063">
    <property type="entry name" value="SAM-dependent_MTases_sf"/>
</dbReference>
<dbReference type="EMBL" id="RQXV01000011">
    <property type="protein sequence ID" value="RRC97588.1"/>
    <property type="molecule type" value="Genomic_DNA"/>
</dbReference>
<keyword evidence="2" id="KW-0808">Transferase</keyword>
<dbReference type="GO" id="GO:0032259">
    <property type="term" value="P:methylation"/>
    <property type="evidence" value="ECO:0007669"/>
    <property type="project" value="UniProtKB-KW"/>
</dbReference>
<dbReference type="AlphaFoldDB" id="A0A3P1SKB7"/>
<evidence type="ECO:0000259" key="1">
    <source>
        <dbReference type="Pfam" id="PF08241"/>
    </source>
</evidence>
<dbReference type="Proteomes" id="UP000267535">
    <property type="component" value="Unassembled WGS sequence"/>
</dbReference>
<dbReference type="InterPro" id="IPR013216">
    <property type="entry name" value="Methyltransf_11"/>
</dbReference>
<comment type="caution">
    <text evidence="2">The sequence shown here is derived from an EMBL/GenBank/DDBJ whole genome shotgun (WGS) entry which is preliminary data.</text>
</comment>
<dbReference type="InterPro" id="IPR052356">
    <property type="entry name" value="Thiol_S-MT"/>
</dbReference>
<gene>
    <name evidence="2" type="ORF">EHS89_17290</name>
</gene>
<protein>
    <submittedName>
        <fullName evidence="2">Class I SAM-dependent methyltransferase</fullName>
    </submittedName>
</protein>
<dbReference type="GO" id="GO:0008757">
    <property type="term" value="F:S-adenosylmethionine-dependent methyltransferase activity"/>
    <property type="evidence" value="ECO:0007669"/>
    <property type="project" value="InterPro"/>
</dbReference>
<name>A0A3P1SKB7_9GAMM</name>
<dbReference type="PANTHER" id="PTHR45036">
    <property type="entry name" value="METHYLTRANSFERASE LIKE 7B"/>
    <property type="match status" value="1"/>
</dbReference>
<dbReference type="CDD" id="cd02440">
    <property type="entry name" value="AdoMet_MTases"/>
    <property type="match status" value="1"/>
</dbReference>
<feature type="domain" description="Methyltransferase type 11" evidence="1">
    <location>
        <begin position="53"/>
        <end position="152"/>
    </location>
</feature>
<dbReference type="SUPFAM" id="SSF53335">
    <property type="entry name" value="S-adenosyl-L-methionine-dependent methyltransferases"/>
    <property type="match status" value="1"/>
</dbReference>
<keyword evidence="2" id="KW-0489">Methyltransferase</keyword>
<evidence type="ECO:0000313" key="3">
    <source>
        <dbReference type="Proteomes" id="UP000267535"/>
    </source>
</evidence>
<organism evidence="2 3">
    <name type="scientific">Amphritea balenae</name>
    <dbReference type="NCBI Taxonomy" id="452629"/>
    <lineage>
        <taxon>Bacteria</taxon>
        <taxon>Pseudomonadati</taxon>
        <taxon>Pseudomonadota</taxon>
        <taxon>Gammaproteobacteria</taxon>
        <taxon>Oceanospirillales</taxon>
        <taxon>Oceanospirillaceae</taxon>
        <taxon>Amphritea</taxon>
    </lineage>
</organism>
<sequence length="232" mass="26038">MKQRLKNRGSIGVSLRRFNPYYRWIFPWLLDRVSKVVAREREQLLAQAKGVVLEIGAGTGTSFACYGIEVNKLLALEPDVAVMRKAKTTLSRLPQSQSGKIEMLIADAMDIPLAENSCDTVVCFLVLCSVPDPKQVLNEIGRVLKPGGKLLFFEHVLADSEAIQRWQHRLNPYWHRCAGGCQLNRPTAEFIEQAGFQLDDYQRYQHHSFPALVRQLITGSAVKNDKSAGSAL</sequence>
<dbReference type="OrthoDB" id="323463at2"/>
<reference evidence="2 3" key="1">
    <citation type="submission" date="2018-11" db="EMBL/GenBank/DDBJ databases">
        <title>The draft genome sequence of Amphritea balenae JAMM 1525T.</title>
        <authorList>
            <person name="Fang Z."/>
            <person name="Zhang Y."/>
            <person name="Han X."/>
        </authorList>
    </citation>
    <scope>NUCLEOTIDE SEQUENCE [LARGE SCALE GENOMIC DNA]</scope>
    <source>
        <strain evidence="2 3">JAMM 1525</strain>
    </source>
</reference>
<accession>A0A3P1SKB7</accession>
<dbReference type="Gene3D" id="3.40.50.150">
    <property type="entry name" value="Vaccinia Virus protein VP39"/>
    <property type="match status" value="1"/>
</dbReference>
<dbReference type="Pfam" id="PF08241">
    <property type="entry name" value="Methyltransf_11"/>
    <property type="match status" value="1"/>
</dbReference>